<dbReference type="OrthoDB" id="542841at2759"/>
<dbReference type="InterPro" id="IPR027474">
    <property type="entry name" value="L-asparaginase_N"/>
</dbReference>
<dbReference type="Pfam" id="PF17763">
    <property type="entry name" value="Asparaginase_C"/>
    <property type="match status" value="1"/>
</dbReference>
<dbReference type="SMART" id="SM00248">
    <property type="entry name" value="ANK"/>
    <property type="match status" value="2"/>
</dbReference>
<dbReference type="Gene3D" id="1.25.40.20">
    <property type="entry name" value="Ankyrin repeat-containing domain"/>
    <property type="match status" value="1"/>
</dbReference>
<feature type="domain" description="Asparaginase/glutaminase C-terminal" evidence="11">
    <location>
        <begin position="325"/>
        <end position="440"/>
    </location>
</feature>
<dbReference type="SUPFAM" id="SSF53774">
    <property type="entry name" value="Glutaminase/Asparaginase"/>
    <property type="match status" value="1"/>
</dbReference>
<evidence type="ECO:0000256" key="3">
    <source>
        <dbReference type="ARBA" id="ARBA00022801"/>
    </source>
</evidence>
<dbReference type="InterPro" id="IPR027473">
    <property type="entry name" value="L-asparaginase_C"/>
</dbReference>
<dbReference type="PROSITE" id="PS00917">
    <property type="entry name" value="ASN_GLN_ASE_2"/>
    <property type="match status" value="1"/>
</dbReference>
<feature type="active site" evidence="8">
    <location>
        <position position="204"/>
    </location>
</feature>
<dbReference type="InterPro" id="IPR036152">
    <property type="entry name" value="Asp/glu_Ase-like_sf"/>
</dbReference>
<dbReference type="Gene3D" id="3.40.50.40">
    <property type="match status" value="1"/>
</dbReference>
<dbReference type="GO" id="GO:0006528">
    <property type="term" value="P:asparagine metabolic process"/>
    <property type="evidence" value="ECO:0007669"/>
    <property type="project" value="UniProtKB-ARBA"/>
</dbReference>
<feature type="active site" evidence="7">
    <location>
        <position position="20"/>
    </location>
</feature>
<dbReference type="PIRSF" id="PIRSF500176">
    <property type="entry name" value="L_ASNase"/>
    <property type="match status" value="1"/>
</dbReference>
<proteinExistence type="inferred from homology"/>
<dbReference type="PROSITE" id="PS50088">
    <property type="entry name" value="ANK_REPEAT"/>
    <property type="match status" value="2"/>
</dbReference>
<dbReference type="InterPro" id="IPR041725">
    <property type="entry name" value="L-asparaginase_I"/>
</dbReference>
<evidence type="ECO:0000256" key="5">
    <source>
        <dbReference type="ARBA" id="ARBA00061199"/>
    </source>
</evidence>
<evidence type="ECO:0000313" key="12">
    <source>
        <dbReference type="EMBL" id="GJE96445.1"/>
    </source>
</evidence>
<dbReference type="EMBL" id="BPQB01000059">
    <property type="protein sequence ID" value="GJE96445.1"/>
    <property type="molecule type" value="Genomic_DNA"/>
</dbReference>
<dbReference type="InterPro" id="IPR036770">
    <property type="entry name" value="Ankyrin_rpt-contain_sf"/>
</dbReference>
<dbReference type="PROSITE" id="PS50297">
    <property type="entry name" value="ANK_REP_REGION"/>
    <property type="match status" value="2"/>
</dbReference>
<dbReference type="PANTHER" id="PTHR11707">
    <property type="entry name" value="L-ASPARAGINASE"/>
    <property type="match status" value="1"/>
</dbReference>
<dbReference type="FunFam" id="3.40.50.40:FF:000001">
    <property type="entry name" value="L-asparaginase 1"/>
    <property type="match status" value="1"/>
</dbReference>
<organism evidence="12 13">
    <name type="scientific">Phanerochaete sordida</name>
    <dbReference type="NCBI Taxonomy" id="48140"/>
    <lineage>
        <taxon>Eukaryota</taxon>
        <taxon>Fungi</taxon>
        <taxon>Dikarya</taxon>
        <taxon>Basidiomycota</taxon>
        <taxon>Agaricomycotina</taxon>
        <taxon>Agaricomycetes</taxon>
        <taxon>Polyporales</taxon>
        <taxon>Phanerochaetaceae</taxon>
        <taxon>Phanerochaete</taxon>
    </lineage>
</organism>
<evidence type="ECO:0000259" key="11">
    <source>
        <dbReference type="Pfam" id="PF17763"/>
    </source>
</evidence>
<dbReference type="PROSITE" id="PS51732">
    <property type="entry name" value="ASN_GLN_ASE_3"/>
    <property type="match status" value="1"/>
</dbReference>
<dbReference type="CDD" id="cd08963">
    <property type="entry name" value="L-asparaginase_I"/>
    <property type="match status" value="1"/>
</dbReference>
<feature type="repeat" description="ANK" evidence="6">
    <location>
        <begin position="622"/>
        <end position="654"/>
    </location>
</feature>
<dbReference type="Pfam" id="PF00710">
    <property type="entry name" value="Asparaginase"/>
    <property type="match status" value="1"/>
</dbReference>
<dbReference type="AlphaFoldDB" id="A0A9P3LIJ9"/>
<dbReference type="InterPro" id="IPR006034">
    <property type="entry name" value="Asparaginase/glutaminase-like"/>
</dbReference>
<keyword evidence="2" id="KW-0677">Repeat</keyword>
<evidence type="ECO:0000259" key="10">
    <source>
        <dbReference type="Pfam" id="PF00710"/>
    </source>
</evidence>
<comment type="caution">
    <text evidence="12">The sequence shown here is derived from an EMBL/GenBank/DDBJ whole genome shotgun (WGS) entry which is preliminary data.</text>
</comment>
<evidence type="ECO:0000256" key="4">
    <source>
        <dbReference type="ARBA" id="ARBA00023043"/>
    </source>
</evidence>
<feature type="repeat" description="ANK" evidence="6">
    <location>
        <begin position="589"/>
        <end position="621"/>
    </location>
</feature>
<dbReference type="FunFam" id="3.40.50.1170:FF:000003">
    <property type="entry name" value="60 kDa lysophospholipase"/>
    <property type="match status" value="1"/>
</dbReference>
<dbReference type="PROSITE" id="PS00144">
    <property type="entry name" value="ASN_GLN_ASE_1"/>
    <property type="match status" value="1"/>
</dbReference>
<evidence type="ECO:0000256" key="8">
    <source>
        <dbReference type="PROSITE-ProRule" id="PRU10100"/>
    </source>
</evidence>
<dbReference type="SMART" id="SM00870">
    <property type="entry name" value="Asparaginase"/>
    <property type="match status" value="1"/>
</dbReference>
<dbReference type="InterPro" id="IPR040919">
    <property type="entry name" value="Asparaginase_C"/>
</dbReference>
<accession>A0A9P3LIJ9</accession>
<comment type="similarity">
    <text evidence="5">In the N-terminal section; belongs to the asparaginase 1 family.</text>
</comment>
<dbReference type="InterPro" id="IPR002110">
    <property type="entry name" value="Ankyrin_rpt"/>
</dbReference>
<keyword evidence="13" id="KW-1185">Reference proteome</keyword>
<evidence type="ECO:0000256" key="9">
    <source>
        <dbReference type="SAM" id="MobiDB-lite"/>
    </source>
</evidence>
<dbReference type="EC" id="3.5.1.1" evidence="1"/>
<keyword evidence="4 6" id="KW-0040">ANK repeat</keyword>
<protein>
    <recommendedName>
        <fullName evidence="1">asparaginase</fullName>
        <ecNumber evidence="1">3.5.1.1</ecNumber>
    </recommendedName>
</protein>
<evidence type="ECO:0000256" key="6">
    <source>
        <dbReference type="PROSITE-ProRule" id="PRU00023"/>
    </source>
</evidence>
<feature type="region of interest" description="Disordered" evidence="9">
    <location>
        <begin position="67"/>
        <end position="101"/>
    </location>
</feature>
<dbReference type="PRINTS" id="PR00139">
    <property type="entry name" value="ASNGLNASE"/>
</dbReference>
<evidence type="ECO:0000313" key="13">
    <source>
        <dbReference type="Proteomes" id="UP000703269"/>
    </source>
</evidence>
<evidence type="ECO:0000256" key="7">
    <source>
        <dbReference type="PROSITE-ProRule" id="PRU10099"/>
    </source>
</evidence>
<dbReference type="InterPro" id="IPR020827">
    <property type="entry name" value="Asparaginase/glutaminase_AS1"/>
</dbReference>
<dbReference type="InterPro" id="IPR027475">
    <property type="entry name" value="Asparaginase/glutaminase_AS2"/>
</dbReference>
<dbReference type="PIRSF" id="PIRSF001220">
    <property type="entry name" value="L-ASNase_gatD"/>
    <property type="match status" value="1"/>
</dbReference>
<dbReference type="PANTHER" id="PTHR11707:SF28">
    <property type="entry name" value="60 KDA LYSOPHOSPHOLIPASE"/>
    <property type="match status" value="1"/>
</dbReference>
<keyword evidence="3" id="KW-0378">Hydrolase</keyword>
<dbReference type="SUPFAM" id="SSF48403">
    <property type="entry name" value="Ankyrin repeat"/>
    <property type="match status" value="1"/>
</dbReference>
<name>A0A9P3LIJ9_9APHY</name>
<sequence length="688" mass="73113">MELSQPYDESKVLIIYTGGTIGMLVGHQGYVPEPYFLTETLFSQHRFHDPLEESLFSHSASVEGFRTWSSNSGRNTPQSSTFTSRASSPARGGPHQPSTLLVRSSRPIGATAPLSVSGETRHSPFRNPLCRKVSENLYEAHLHSLVTPRTTAHGSNGKRIRYVILEWNPLLDSSNMEIADWIRIATDIELNYATFDAFVVLHGTDTMSYSSSALSFLLEDLGKTVIVTGAQIPLSQLRNDAVDNLLGALTIAGHYIIPEVSLFFNHTLYRGNRVYKYSSNDLDAFASPNFAPLVHVGIDIAVDWTNVIRQTGLRRFKAHKQMSPHVATLRLFPGITAATVRAFLAPPMKGLVLETYGAGNAPQRADLLDAFKEACSRGVVIVAISQCSKGTVSPDYETGISLLKLGIVSGGDMTPECALTKLGYLLSKPDLSVEQVRSLMGTPLRGELTLPAREIPQASVGQAGIEDSLSSIQGVLTHVVRLSAPPRGPVISVSPGATPTLGGLAGDAAAPWSWTAAEAVSTEVALLPLLMHLAAARDDADGLAFCLASGEATAVATSPDLARAEGAPLPLRRSTAVVGGMANCIDPASGRSPLHVSALNGSGACVGALLEAGALVHLRDALGHTALYYAARQGHENIVDILVKAGANLGGSDVEGGFAALIMQKAALAQDERALRIWKKAGADIQQE</sequence>
<evidence type="ECO:0000256" key="1">
    <source>
        <dbReference type="ARBA" id="ARBA00012920"/>
    </source>
</evidence>
<dbReference type="GO" id="GO:0004067">
    <property type="term" value="F:asparaginase activity"/>
    <property type="evidence" value="ECO:0007669"/>
    <property type="project" value="UniProtKB-UniRule"/>
</dbReference>
<dbReference type="Gene3D" id="3.40.50.1170">
    <property type="entry name" value="L-asparaginase, N-terminal domain"/>
    <property type="match status" value="1"/>
</dbReference>
<gene>
    <name evidence="12" type="ORF">PsYK624_126420</name>
</gene>
<dbReference type="InterPro" id="IPR037152">
    <property type="entry name" value="L-asparaginase_N_sf"/>
</dbReference>
<reference evidence="12 13" key="1">
    <citation type="submission" date="2021-08" db="EMBL/GenBank/DDBJ databases">
        <title>Draft Genome Sequence of Phanerochaete sordida strain YK-624.</title>
        <authorList>
            <person name="Mori T."/>
            <person name="Dohra H."/>
            <person name="Suzuki T."/>
            <person name="Kawagishi H."/>
            <person name="Hirai H."/>
        </authorList>
    </citation>
    <scope>NUCLEOTIDE SEQUENCE [LARGE SCALE GENOMIC DNA]</scope>
    <source>
        <strain evidence="12 13">YK-624</strain>
    </source>
</reference>
<feature type="domain" description="L-asparaginase N-terminal" evidence="10">
    <location>
        <begin position="158"/>
        <end position="305"/>
    </location>
</feature>
<dbReference type="SFLD" id="SFLDS00057">
    <property type="entry name" value="Glutaminase/Asparaginase"/>
    <property type="match status" value="1"/>
</dbReference>
<dbReference type="Proteomes" id="UP000703269">
    <property type="component" value="Unassembled WGS sequence"/>
</dbReference>
<evidence type="ECO:0000256" key="2">
    <source>
        <dbReference type="ARBA" id="ARBA00022737"/>
    </source>
</evidence>
<feature type="compositionally biased region" description="Polar residues" evidence="9">
    <location>
        <begin position="67"/>
        <end position="87"/>
    </location>
</feature>
<dbReference type="Pfam" id="PF12796">
    <property type="entry name" value="Ank_2"/>
    <property type="match status" value="1"/>
</dbReference>